<accession>A0AAV2AW00</accession>
<evidence type="ECO:0000313" key="2">
    <source>
        <dbReference type="Proteomes" id="UP001497382"/>
    </source>
</evidence>
<dbReference type="EMBL" id="CAXIEN010000210">
    <property type="protein sequence ID" value="CAL1286938.1"/>
    <property type="molecule type" value="Genomic_DNA"/>
</dbReference>
<evidence type="ECO:0000313" key="1">
    <source>
        <dbReference type="EMBL" id="CAL1286938.1"/>
    </source>
</evidence>
<name>A0AAV2AW00_9ARAC</name>
<reference evidence="1 2" key="1">
    <citation type="submission" date="2024-04" db="EMBL/GenBank/DDBJ databases">
        <authorList>
            <person name="Rising A."/>
            <person name="Reimegard J."/>
            <person name="Sonavane S."/>
            <person name="Akerstrom W."/>
            <person name="Nylinder S."/>
            <person name="Hedman E."/>
            <person name="Kallberg Y."/>
        </authorList>
    </citation>
    <scope>NUCLEOTIDE SEQUENCE [LARGE SCALE GENOMIC DNA]</scope>
</reference>
<feature type="non-terminal residue" evidence="1">
    <location>
        <position position="479"/>
    </location>
</feature>
<sequence length="479" mass="56355">CCCGLSCRSLGSKRISGSIRIHRLSCWSRWKVWINSRSLWAFWCCGNNKFVYFAVRSSLSSGRCAWSSWFYMYWFTVGSRNGSWGSECTRRDNEFGWFPIGTCHSSWSGTWSCGYDLYWFPIWAWNWCCCGLSCRSLGSKRISGSIRIHRLSCWSRWKVWINSRSLWAFWCCGNNKFVYIAVRSSLSSGRCAWSSWFYMYWFTVGSRNGSWGSECTLRDNEFGWFPIGTCHCSWSGTWSCGYDLYWFPIWAWNWCCCGLSLGSKRISGSIRIHRLSCWSRWKVWINSRSLWAFWCGGNNKFVYFAVRSSLSSGRCAWSSWFYMYWFTVGSRNGSRGSECTRRDNEFGWFPIGTCHCSWSGTWSCGYDLYWFPIWAWNWCCCGLSCRSLGSKRISGSIRIHRLSCWSRWKVWIISRSLWAFWCGGNNKFVYFAVRSSLSSGRCAWSSWFYMYWFTVGSRNGSRGSECTRRDNEFGWFPIG</sequence>
<organism evidence="1 2">
    <name type="scientific">Larinioides sclopetarius</name>
    <dbReference type="NCBI Taxonomy" id="280406"/>
    <lineage>
        <taxon>Eukaryota</taxon>
        <taxon>Metazoa</taxon>
        <taxon>Ecdysozoa</taxon>
        <taxon>Arthropoda</taxon>
        <taxon>Chelicerata</taxon>
        <taxon>Arachnida</taxon>
        <taxon>Araneae</taxon>
        <taxon>Araneomorphae</taxon>
        <taxon>Entelegynae</taxon>
        <taxon>Araneoidea</taxon>
        <taxon>Araneidae</taxon>
        <taxon>Larinioides</taxon>
    </lineage>
</organism>
<comment type="caution">
    <text evidence="1">The sequence shown here is derived from an EMBL/GenBank/DDBJ whole genome shotgun (WGS) entry which is preliminary data.</text>
</comment>
<dbReference type="Proteomes" id="UP001497382">
    <property type="component" value="Unassembled WGS sequence"/>
</dbReference>
<dbReference type="AlphaFoldDB" id="A0AAV2AW00"/>
<proteinExistence type="predicted"/>
<feature type="non-terminal residue" evidence="1">
    <location>
        <position position="1"/>
    </location>
</feature>
<gene>
    <name evidence="1" type="ORF">LARSCL_LOCUS14523</name>
</gene>
<protein>
    <submittedName>
        <fullName evidence="1">Uncharacterized protein</fullName>
    </submittedName>
</protein>
<keyword evidence="2" id="KW-1185">Reference proteome</keyword>